<keyword evidence="4" id="KW-1185">Reference proteome</keyword>
<dbReference type="AlphaFoldDB" id="A0A5Q2FCD1"/>
<feature type="coiled-coil region" evidence="2">
    <location>
        <begin position="69"/>
        <end position="96"/>
    </location>
</feature>
<proteinExistence type="inferred from homology"/>
<protein>
    <submittedName>
        <fullName evidence="3">DUF881 domain-containing protein</fullName>
    </submittedName>
</protein>
<evidence type="ECO:0000256" key="2">
    <source>
        <dbReference type="SAM" id="Coils"/>
    </source>
</evidence>
<sequence>MDLLREIQATAVDPDYTRERAWVQGGYGHRWAQLPVFVVATMLFAMSAVMTTRAAPQVAKDRAATIAAVQAAQAQQDSLRKQIATTQSEVNALQQQGLASNAGNARIAAQLDQLSVPTGATAVTGAGIVFVVDDSPSGAADARVIDTDLQQLTNGLWQAGAEGIAVNGHRLTTLTAIRGAGDAITVDYRSLTRPYTIEVIGDPNTLQQKFISTDGGVWWNYLEKNIGIRVTVTRPKSVSLPAATRVTLRHAKGGTS</sequence>
<reference evidence="3 4" key="1">
    <citation type="submission" date="2019-10" db="EMBL/GenBank/DDBJ databases">
        <title>Genomic analysis of Raineyella sp. CBA3103.</title>
        <authorList>
            <person name="Roh S.W."/>
        </authorList>
    </citation>
    <scope>NUCLEOTIDE SEQUENCE [LARGE SCALE GENOMIC DNA]</scope>
    <source>
        <strain evidence="3 4">CBA3103</strain>
    </source>
</reference>
<dbReference type="GO" id="GO:0005886">
    <property type="term" value="C:plasma membrane"/>
    <property type="evidence" value="ECO:0007669"/>
    <property type="project" value="TreeGrafter"/>
</dbReference>
<evidence type="ECO:0000256" key="1">
    <source>
        <dbReference type="ARBA" id="ARBA00009108"/>
    </source>
</evidence>
<organism evidence="3 4">
    <name type="scientific">Raineyella fluvialis</name>
    <dbReference type="NCBI Taxonomy" id="2662261"/>
    <lineage>
        <taxon>Bacteria</taxon>
        <taxon>Bacillati</taxon>
        <taxon>Actinomycetota</taxon>
        <taxon>Actinomycetes</taxon>
        <taxon>Propionibacteriales</taxon>
        <taxon>Propionibacteriaceae</taxon>
        <taxon>Raineyella</taxon>
    </lineage>
</organism>
<dbReference type="Gene3D" id="3.30.70.1880">
    <property type="entry name" value="Protein of unknown function DUF881"/>
    <property type="match status" value="1"/>
</dbReference>
<dbReference type="Proteomes" id="UP000386847">
    <property type="component" value="Chromosome"/>
</dbReference>
<comment type="similarity">
    <text evidence="1">Belongs to the UPF0749 family.</text>
</comment>
<evidence type="ECO:0000313" key="4">
    <source>
        <dbReference type="Proteomes" id="UP000386847"/>
    </source>
</evidence>
<dbReference type="KEGG" id="rain:Rai3103_15035"/>
<dbReference type="Pfam" id="PF05949">
    <property type="entry name" value="DUF881"/>
    <property type="match status" value="1"/>
</dbReference>
<keyword evidence="2" id="KW-0175">Coiled coil</keyword>
<dbReference type="PANTHER" id="PTHR37313:SF1">
    <property type="entry name" value="UPF0749 PROTEIN RV1823"/>
    <property type="match status" value="1"/>
</dbReference>
<evidence type="ECO:0000313" key="3">
    <source>
        <dbReference type="EMBL" id="QGF24730.1"/>
    </source>
</evidence>
<dbReference type="PANTHER" id="PTHR37313">
    <property type="entry name" value="UPF0749 PROTEIN RV1825"/>
    <property type="match status" value="1"/>
</dbReference>
<accession>A0A5Q2FCD1</accession>
<dbReference type="InterPro" id="IPR010273">
    <property type="entry name" value="DUF881"/>
</dbReference>
<dbReference type="RefSeq" id="WP_153573259.1">
    <property type="nucleotide sequence ID" value="NZ_CP045725.1"/>
</dbReference>
<name>A0A5Q2FCD1_9ACTN</name>
<gene>
    <name evidence="3" type="ORF">Rai3103_15035</name>
</gene>
<dbReference type="EMBL" id="CP045725">
    <property type="protein sequence ID" value="QGF24730.1"/>
    <property type="molecule type" value="Genomic_DNA"/>
</dbReference>